<sequence>MINLLPPEEKEESRSQQIKKLIIILGSAIIIIIICLIFILFSVNYYILGVAVPQKFILGQAENQHTTDEFLKYKNILQDYNKSIAKIQSFYKDGLQFHTALYDILNVERPAGMYFSSLSLGRKEKSDNIEVKISGTVNTRDNLLVFKKNIEGDGKIKNFSFSPESWINPTNISFYLTFEINGN</sequence>
<feature type="transmembrane region" description="Helical" evidence="1">
    <location>
        <begin position="21"/>
        <end position="47"/>
    </location>
</feature>
<reference evidence="2 3" key="1">
    <citation type="journal article" date="2016" name="Nat. Commun.">
        <title>Thousands of microbial genomes shed light on interconnected biogeochemical processes in an aquifer system.</title>
        <authorList>
            <person name="Anantharaman K."/>
            <person name="Brown C.T."/>
            <person name="Hug L.A."/>
            <person name="Sharon I."/>
            <person name="Castelle C.J."/>
            <person name="Probst A.J."/>
            <person name="Thomas B.C."/>
            <person name="Singh A."/>
            <person name="Wilkins M.J."/>
            <person name="Karaoz U."/>
            <person name="Brodie E.L."/>
            <person name="Williams K.H."/>
            <person name="Hubbard S.S."/>
            <person name="Banfield J.F."/>
        </authorList>
    </citation>
    <scope>NUCLEOTIDE SEQUENCE [LARGE SCALE GENOMIC DNA]</scope>
</reference>
<evidence type="ECO:0000313" key="2">
    <source>
        <dbReference type="EMBL" id="OGZ75563.1"/>
    </source>
</evidence>
<evidence type="ECO:0000313" key="3">
    <source>
        <dbReference type="Proteomes" id="UP000178632"/>
    </source>
</evidence>
<protein>
    <submittedName>
        <fullName evidence="2">Uncharacterized protein</fullName>
    </submittedName>
</protein>
<keyword evidence="1" id="KW-0472">Membrane</keyword>
<dbReference type="Proteomes" id="UP000178632">
    <property type="component" value="Unassembled WGS sequence"/>
</dbReference>
<keyword evidence="1" id="KW-1133">Transmembrane helix</keyword>
<dbReference type="EMBL" id="MHPE01000046">
    <property type="protein sequence ID" value="OGZ75563.1"/>
    <property type="molecule type" value="Genomic_DNA"/>
</dbReference>
<accession>A0A1G2ILP9</accession>
<gene>
    <name evidence="2" type="ORF">A3G45_01125</name>
</gene>
<keyword evidence="1" id="KW-0812">Transmembrane</keyword>
<dbReference type="AlphaFoldDB" id="A0A1G2ILP9"/>
<comment type="caution">
    <text evidence="2">The sequence shown here is derived from an EMBL/GenBank/DDBJ whole genome shotgun (WGS) entry which is preliminary data.</text>
</comment>
<name>A0A1G2ILP9_9BACT</name>
<proteinExistence type="predicted"/>
<organism evidence="2 3">
    <name type="scientific">Candidatus Staskawiczbacteria bacterium RIFCSPLOWO2_12_FULL_37_15</name>
    <dbReference type="NCBI Taxonomy" id="1802218"/>
    <lineage>
        <taxon>Bacteria</taxon>
        <taxon>Candidatus Staskawicziibacteriota</taxon>
    </lineage>
</organism>
<evidence type="ECO:0000256" key="1">
    <source>
        <dbReference type="SAM" id="Phobius"/>
    </source>
</evidence>